<dbReference type="Pfam" id="PF00561">
    <property type="entry name" value="Abhydrolase_1"/>
    <property type="match status" value="1"/>
</dbReference>
<evidence type="ECO:0000259" key="1">
    <source>
        <dbReference type="Pfam" id="PF00561"/>
    </source>
</evidence>
<organism evidence="2 3">
    <name type="scientific">Lentzea alba</name>
    <dbReference type="NCBI Taxonomy" id="2714351"/>
    <lineage>
        <taxon>Bacteria</taxon>
        <taxon>Bacillati</taxon>
        <taxon>Actinomycetota</taxon>
        <taxon>Actinomycetes</taxon>
        <taxon>Pseudonocardiales</taxon>
        <taxon>Pseudonocardiaceae</taxon>
        <taxon>Lentzea</taxon>
    </lineage>
</organism>
<evidence type="ECO:0000313" key="2">
    <source>
        <dbReference type="EMBL" id="NGY65888.1"/>
    </source>
</evidence>
<sequence length="285" mass="30984">MSDQQEALVASYQDAQTRTVSAGGVDFAYRELGPKSGVPVVFITHLAAVLDNWDPRVVDGIAARHRVITFDNRGVGASTGRTPDTIEAMAKDAVTFIRALGLTKVDLLGFSMGGMVAQVIAAAEPRLVRKLILAGTGPAGGEGIKNVTRISHLDTVRALLTLQDPKQFLFFTRTPNGRRAGKQFLGRLKERTRNRDKAISLRAYGAQLKAIHRWGLAKPADLSVITAPVLVANGDHDRMVPTSNTHDLARRLPNSELVIYPDAGHGGIFQFHEEFVTKALEFLAR</sequence>
<protein>
    <submittedName>
        <fullName evidence="2">Alpha/beta hydrolase</fullName>
    </submittedName>
</protein>
<dbReference type="GO" id="GO:0016787">
    <property type="term" value="F:hydrolase activity"/>
    <property type="evidence" value="ECO:0007669"/>
    <property type="project" value="UniProtKB-KW"/>
</dbReference>
<keyword evidence="2" id="KW-0378">Hydrolase</keyword>
<dbReference type="AlphaFoldDB" id="A0A7C9RY77"/>
<dbReference type="InterPro" id="IPR050471">
    <property type="entry name" value="AB_hydrolase"/>
</dbReference>
<comment type="caution">
    <text evidence="2">The sequence shown here is derived from an EMBL/GenBank/DDBJ whole genome shotgun (WGS) entry which is preliminary data.</text>
</comment>
<dbReference type="PANTHER" id="PTHR43433">
    <property type="entry name" value="HYDROLASE, ALPHA/BETA FOLD FAMILY PROTEIN"/>
    <property type="match status" value="1"/>
</dbReference>
<dbReference type="Gene3D" id="3.40.50.1820">
    <property type="entry name" value="alpha/beta hydrolase"/>
    <property type="match status" value="1"/>
</dbReference>
<keyword evidence="3" id="KW-1185">Reference proteome</keyword>
<dbReference type="InterPro" id="IPR029058">
    <property type="entry name" value="AB_hydrolase_fold"/>
</dbReference>
<dbReference type="SUPFAM" id="SSF53474">
    <property type="entry name" value="alpha/beta-Hydrolases"/>
    <property type="match status" value="1"/>
</dbReference>
<name>A0A7C9RY77_9PSEU</name>
<proteinExistence type="predicted"/>
<evidence type="ECO:0000313" key="3">
    <source>
        <dbReference type="Proteomes" id="UP000481360"/>
    </source>
</evidence>
<dbReference type="InterPro" id="IPR000073">
    <property type="entry name" value="AB_hydrolase_1"/>
</dbReference>
<gene>
    <name evidence="2" type="ORF">G7043_44075</name>
</gene>
<dbReference type="PRINTS" id="PR00111">
    <property type="entry name" value="ABHYDROLASE"/>
</dbReference>
<reference evidence="2 3" key="1">
    <citation type="submission" date="2020-03" db="EMBL/GenBank/DDBJ databases">
        <title>Isolation and identification of active actinomycetes.</title>
        <authorList>
            <person name="Sun X."/>
        </authorList>
    </citation>
    <scope>NUCLEOTIDE SEQUENCE [LARGE SCALE GENOMIC DNA]</scope>
    <source>
        <strain evidence="2 3">NEAU-D13</strain>
    </source>
</reference>
<dbReference type="PANTHER" id="PTHR43433:SF5">
    <property type="entry name" value="AB HYDROLASE-1 DOMAIN-CONTAINING PROTEIN"/>
    <property type="match status" value="1"/>
</dbReference>
<dbReference type="RefSeq" id="WP_166055065.1">
    <property type="nucleotide sequence ID" value="NZ_JAAMPJ010000018.1"/>
</dbReference>
<accession>A0A7C9RY77</accession>
<dbReference type="EMBL" id="JAAMPJ010000018">
    <property type="protein sequence ID" value="NGY65888.1"/>
    <property type="molecule type" value="Genomic_DNA"/>
</dbReference>
<dbReference type="Proteomes" id="UP000481360">
    <property type="component" value="Unassembled WGS sequence"/>
</dbReference>
<feature type="domain" description="AB hydrolase-1" evidence="1">
    <location>
        <begin position="39"/>
        <end position="269"/>
    </location>
</feature>